<reference evidence="5" key="3">
    <citation type="submission" date="2018-07" db="EMBL/GenBank/DDBJ databases">
        <authorList>
            <person name="Mckenzie S.K."/>
            <person name="Kronauer D.J.C."/>
        </authorList>
    </citation>
    <scope>NUCLEOTIDE SEQUENCE</scope>
    <source>
        <strain evidence="5">Clonal line C1</strain>
    </source>
</reference>
<dbReference type="GO" id="GO:0036064">
    <property type="term" value="C:ciliary basal body"/>
    <property type="evidence" value="ECO:0007669"/>
    <property type="project" value="TreeGrafter"/>
</dbReference>
<proteinExistence type="predicted"/>
<feature type="compositionally biased region" description="Polar residues" evidence="2">
    <location>
        <begin position="148"/>
        <end position="169"/>
    </location>
</feature>
<dbReference type="OMA" id="YKRQIGF"/>
<evidence type="ECO:0000256" key="1">
    <source>
        <dbReference type="SAM" id="Coils"/>
    </source>
</evidence>
<dbReference type="GO" id="GO:0090162">
    <property type="term" value="P:establishment of epithelial cell polarity"/>
    <property type="evidence" value="ECO:0007669"/>
    <property type="project" value="InterPro"/>
</dbReference>
<keyword evidence="1" id="KW-0175">Coiled coil</keyword>
<accession>A0A026WE06</accession>
<dbReference type="GO" id="GO:0060271">
    <property type="term" value="P:cilium assembly"/>
    <property type="evidence" value="ECO:0007669"/>
    <property type="project" value="InterPro"/>
</dbReference>
<sequence length="834" mass="96554">MAETVEDMDSLDGKLFGTTFKRNPPDDGKKRITFADEDDPIANLLIDKEDVPTGQKNPTAIRDKRSIIDDLFDKKFSNESLSSSKPDEKENNLTSALSATGIDRSKTLEDKTKKQSLMQDLFGSTLHTSPSKESNASKRSMQSEEKISTITEVSKAQSQHSTYAPTSFGTREPRRGKRTSEIINDPLGLFSSSTFSRTEQVPKAAERRAVSADTNRQKSESKDYLPEWLEPKKTAEDKSSDYTQDRPTEELFNQHRRSSSDKIMQEVANTQQENESRIIEAVPHEKEKSTKLSDGQKIGTSEHEKGKTEEDYPKYNTMVVSTNADVNKNSRDAHGNLMCNEGGYVTAIRKLELEKSHLSVTIHSLNEKYENEIMILDESYKRQIGFLQERTNTLEKRMQQELECLEADYETKIEKLKNEKMQIETFYKEEIQTLKKEHAQFIEEIYERHSQSIRLLQKEHFDTMESILKMREVENLAMTTIATHKTDLQTLLQKADFIIENMKNVQEKTDQRDDQSIKLREYYLKTNEEDVQIRNVEMKKQRELLEQEREKMMKVADKLDSHVAQLALELEKKSAMLNEALETLKKREEFLSHEREIFEEKVQWERNHIQALKESWFNEQEKQLKALTKEKEVIAAKKKQYEVLRTIKINSDDITKIELAAAIKAAQDATTFANQERLKWQEKIKDLEMQQQTLEEKEYRLLTRAQDLENFTQVAFAKNEEAVKVLKEARNIENEHRAKVDAHFGALARRQNTTAEKLNLASEKLALRTAQMEKLGSSRNAPYGYANKQALSSQQHAFQVTTHFSEVVDPRLVMLKLSLDDQLDNIKYMTAMKL</sequence>
<feature type="compositionally biased region" description="Basic and acidic residues" evidence="2">
    <location>
        <begin position="300"/>
        <end position="309"/>
    </location>
</feature>
<dbReference type="PANTHER" id="PTHR33689:SF1">
    <property type="entry name" value="FAS-BINDING FACTOR 1"/>
    <property type="match status" value="1"/>
</dbReference>
<feature type="region of interest" description="Disordered" evidence="2">
    <location>
        <begin position="77"/>
        <end position="260"/>
    </location>
</feature>
<evidence type="ECO:0000313" key="4">
    <source>
        <dbReference type="EMBL" id="EZA54148.1"/>
    </source>
</evidence>
<evidence type="ECO:0000313" key="6">
    <source>
        <dbReference type="Proteomes" id="UP000053097"/>
    </source>
</evidence>
<dbReference type="OrthoDB" id="8195456at2759"/>
<dbReference type="InterPro" id="IPR049390">
    <property type="entry name" value="FBF1_C"/>
</dbReference>
<dbReference type="STRING" id="2015173.A0A026WE06"/>
<feature type="compositionally biased region" description="Acidic residues" evidence="2">
    <location>
        <begin position="1"/>
        <end position="10"/>
    </location>
</feature>
<feature type="compositionally biased region" description="Basic and acidic residues" evidence="2">
    <location>
        <begin position="103"/>
        <end position="113"/>
    </location>
</feature>
<feature type="compositionally biased region" description="Basic and acidic residues" evidence="2">
    <location>
        <begin position="23"/>
        <end position="33"/>
    </location>
</feature>
<name>A0A026WE06_OOCBI</name>
<reference evidence="5 7" key="2">
    <citation type="journal article" date="2018" name="Genome Res.">
        <title>The genomic architecture and molecular evolution of ant odorant receptors.</title>
        <authorList>
            <person name="McKenzie S.K."/>
            <person name="Kronauer D.J.C."/>
        </authorList>
    </citation>
    <scope>NUCLEOTIDE SEQUENCE [LARGE SCALE GENOMIC DNA]</scope>
    <source>
        <strain evidence="5">Clonal line C1</strain>
    </source>
</reference>
<dbReference type="Proteomes" id="UP000053097">
    <property type="component" value="Unassembled WGS sequence"/>
</dbReference>
<feature type="compositionally biased region" description="Basic and acidic residues" evidence="2">
    <location>
        <begin position="204"/>
        <end position="260"/>
    </location>
</feature>
<feature type="compositionally biased region" description="Polar residues" evidence="2">
    <location>
        <begin position="125"/>
        <end position="140"/>
    </location>
</feature>
<feature type="domain" description="Fas-binding factor 1 C-terminal" evidence="3">
    <location>
        <begin position="351"/>
        <end position="697"/>
    </location>
</feature>
<feature type="compositionally biased region" description="Polar residues" evidence="2">
    <location>
        <begin position="190"/>
        <end position="199"/>
    </location>
</feature>
<dbReference type="AlphaFoldDB" id="A0A026WE06"/>
<feature type="region of interest" description="Disordered" evidence="2">
    <location>
        <begin position="1"/>
        <end position="33"/>
    </location>
</feature>
<dbReference type="GO" id="GO:0097539">
    <property type="term" value="C:ciliary transition fiber"/>
    <property type="evidence" value="ECO:0007669"/>
    <property type="project" value="InterPro"/>
</dbReference>
<evidence type="ECO:0000313" key="7">
    <source>
        <dbReference type="Proteomes" id="UP000279307"/>
    </source>
</evidence>
<dbReference type="Pfam" id="PF21007">
    <property type="entry name" value="FBF1"/>
    <property type="match status" value="1"/>
</dbReference>
<keyword evidence="6" id="KW-1185">Reference proteome</keyword>
<dbReference type="GO" id="GO:0005814">
    <property type="term" value="C:centriole"/>
    <property type="evidence" value="ECO:0007669"/>
    <property type="project" value="TreeGrafter"/>
</dbReference>
<evidence type="ECO:0000313" key="5">
    <source>
        <dbReference type="EMBL" id="RLU27207.1"/>
    </source>
</evidence>
<dbReference type="EMBL" id="KK107260">
    <property type="protein sequence ID" value="EZA54148.1"/>
    <property type="molecule type" value="Genomic_DNA"/>
</dbReference>
<gene>
    <name evidence="5" type="ORF">DMN91_001007</name>
    <name evidence="4" type="ORF">X777_05998</name>
</gene>
<protein>
    <submittedName>
        <fullName evidence="4">Fas-binding factor</fullName>
    </submittedName>
</protein>
<reference evidence="4 6" key="1">
    <citation type="journal article" date="2014" name="Curr. Biol.">
        <title>The genome of the clonal raider ant Cerapachys biroi.</title>
        <authorList>
            <person name="Oxley P.R."/>
            <person name="Ji L."/>
            <person name="Fetter-Pruneda I."/>
            <person name="McKenzie S.K."/>
            <person name="Li C."/>
            <person name="Hu H."/>
            <person name="Zhang G."/>
            <person name="Kronauer D.J."/>
        </authorList>
    </citation>
    <scope>NUCLEOTIDE SEQUENCE [LARGE SCALE GENOMIC DNA]</scope>
</reference>
<dbReference type="Proteomes" id="UP000279307">
    <property type="component" value="Chromosome 1"/>
</dbReference>
<dbReference type="InterPro" id="IPR033561">
    <property type="entry name" value="FBF1"/>
</dbReference>
<organism evidence="4 6">
    <name type="scientific">Ooceraea biroi</name>
    <name type="common">Clonal raider ant</name>
    <name type="synonym">Cerapachys biroi</name>
    <dbReference type="NCBI Taxonomy" id="2015173"/>
    <lineage>
        <taxon>Eukaryota</taxon>
        <taxon>Metazoa</taxon>
        <taxon>Ecdysozoa</taxon>
        <taxon>Arthropoda</taxon>
        <taxon>Hexapoda</taxon>
        <taxon>Insecta</taxon>
        <taxon>Pterygota</taxon>
        <taxon>Neoptera</taxon>
        <taxon>Endopterygota</taxon>
        <taxon>Hymenoptera</taxon>
        <taxon>Apocrita</taxon>
        <taxon>Aculeata</taxon>
        <taxon>Formicoidea</taxon>
        <taxon>Formicidae</taxon>
        <taxon>Dorylinae</taxon>
        <taxon>Ooceraea</taxon>
    </lineage>
</organism>
<feature type="coiled-coil region" evidence="1">
    <location>
        <begin position="488"/>
        <end position="637"/>
    </location>
</feature>
<feature type="region of interest" description="Disordered" evidence="2">
    <location>
        <begin position="284"/>
        <end position="309"/>
    </location>
</feature>
<evidence type="ECO:0000259" key="3">
    <source>
        <dbReference type="Pfam" id="PF21007"/>
    </source>
</evidence>
<dbReference type="PANTHER" id="PTHR33689">
    <property type="entry name" value="FAS-BINDING FACTOR 1"/>
    <property type="match status" value="1"/>
</dbReference>
<dbReference type="EMBL" id="QOIP01000001">
    <property type="protein sequence ID" value="RLU27207.1"/>
    <property type="molecule type" value="Genomic_DNA"/>
</dbReference>
<feature type="coiled-coil region" evidence="1">
    <location>
        <begin position="348"/>
        <end position="422"/>
    </location>
</feature>
<evidence type="ECO:0000256" key="2">
    <source>
        <dbReference type="SAM" id="MobiDB-lite"/>
    </source>
</evidence>